<proteinExistence type="predicted"/>
<name>A0A3P7WQF8_HAEPC</name>
<evidence type="ECO:0000313" key="3">
    <source>
        <dbReference type="Proteomes" id="UP000268014"/>
    </source>
</evidence>
<keyword evidence="3" id="KW-1185">Reference proteome</keyword>
<dbReference type="AlphaFoldDB" id="A0A3P7WQF8"/>
<accession>A0A3P7WQF8</accession>
<keyword evidence="1" id="KW-0812">Transmembrane</keyword>
<dbReference type="EMBL" id="UZAF01019746">
    <property type="protein sequence ID" value="VDO63200.1"/>
    <property type="molecule type" value="Genomic_DNA"/>
</dbReference>
<organism evidence="2 3">
    <name type="scientific">Haemonchus placei</name>
    <name type="common">Barber's pole worm</name>
    <dbReference type="NCBI Taxonomy" id="6290"/>
    <lineage>
        <taxon>Eukaryota</taxon>
        <taxon>Metazoa</taxon>
        <taxon>Ecdysozoa</taxon>
        <taxon>Nematoda</taxon>
        <taxon>Chromadorea</taxon>
        <taxon>Rhabditida</taxon>
        <taxon>Rhabditina</taxon>
        <taxon>Rhabditomorpha</taxon>
        <taxon>Strongyloidea</taxon>
        <taxon>Trichostrongylidae</taxon>
        <taxon>Haemonchus</taxon>
    </lineage>
</organism>
<gene>
    <name evidence="2" type="ORF">HPLM_LOCUS17071</name>
</gene>
<dbReference type="Proteomes" id="UP000268014">
    <property type="component" value="Unassembled WGS sequence"/>
</dbReference>
<feature type="transmembrane region" description="Helical" evidence="1">
    <location>
        <begin position="58"/>
        <end position="79"/>
    </location>
</feature>
<reference evidence="2 3" key="1">
    <citation type="submission" date="2018-11" db="EMBL/GenBank/DDBJ databases">
        <authorList>
            <consortium name="Pathogen Informatics"/>
        </authorList>
    </citation>
    <scope>NUCLEOTIDE SEQUENCE [LARGE SCALE GENOMIC DNA]</scope>
    <source>
        <strain evidence="2 3">MHpl1</strain>
    </source>
</reference>
<keyword evidence="1" id="KW-0472">Membrane</keyword>
<evidence type="ECO:0000313" key="2">
    <source>
        <dbReference type="EMBL" id="VDO63200.1"/>
    </source>
</evidence>
<evidence type="ECO:0000256" key="1">
    <source>
        <dbReference type="SAM" id="Phobius"/>
    </source>
</evidence>
<sequence>MARAASTAADPMAFSASIVTCSAFFIASSISASFPSCSAAAAFDFSTRSLNALRVSNVLSASFSVFSATLSASSARALAASTSARRASETCC</sequence>
<keyword evidence="1" id="KW-1133">Transmembrane helix</keyword>
<protein>
    <submittedName>
        <fullName evidence="2">Uncharacterized protein</fullName>
    </submittedName>
</protein>